<dbReference type="GeneID" id="60696987"/>
<gene>
    <name evidence="3" type="ORF">GCD22_02742</name>
</gene>
<protein>
    <submittedName>
        <fullName evidence="3">Uncharacterized protein</fullName>
    </submittedName>
</protein>
<dbReference type="PANTHER" id="PTHR32347">
    <property type="entry name" value="EFFLUX SYSTEM COMPONENT YKNX-RELATED"/>
    <property type="match status" value="1"/>
</dbReference>
<dbReference type="Gene3D" id="2.40.420.20">
    <property type="match status" value="1"/>
</dbReference>
<evidence type="ECO:0000256" key="2">
    <source>
        <dbReference type="ARBA" id="ARBA00023054"/>
    </source>
</evidence>
<dbReference type="GO" id="GO:0030313">
    <property type="term" value="C:cell envelope"/>
    <property type="evidence" value="ECO:0007669"/>
    <property type="project" value="UniProtKB-SubCell"/>
</dbReference>
<dbReference type="InterPro" id="IPR050465">
    <property type="entry name" value="UPF0194_transport"/>
</dbReference>
<organism evidence="3 4">
    <name type="scientific">Acidithiobacillus thiooxidans ATCC 19377</name>
    <dbReference type="NCBI Taxonomy" id="637390"/>
    <lineage>
        <taxon>Bacteria</taxon>
        <taxon>Pseudomonadati</taxon>
        <taxon>Pseudomonadota</taxon>
        <taxon>Acidithiobacillia</taxon>
        <taxon>Acidithiobacillales</taxon>
        <taxon>Acidithiobacillaceae</taxon>
        <taxon>Acidithiobacillus</taxon>
    </lineage>
</organism>
<reference evidence="3 4" key="1">
    <citation type="submission" date="2019-10" db="EMBL/GenBank/DDBJ databases">
        <authorList>
            <person name="Wang R."/>
        </authorList>
    </citation>
    <scope>NUCLEOTIDE SEQUENCE [LARGE SCALE GENOMIC DNA]</scope>
    <source>
        <strain evidence="3 4">ATCC 19377</strain>
    </source>
</reference>
<sequence length="358" mass="38865">MIRSPGTLEPRIERWVTSNVGGTVQRLFVHPGSRVNVNSPLLSLSNPKVLVQARKAQYVLTRTIAQQKVQKATMDDQLYALEGQLATYKTQADSAEMRLKADLSLLRESVISRLQYETDQLTARNSAELVASMKRRILAFRRSYRAQLQGEQSMIASARTALLAARADVAALQPKAGMSGEVQTVSVQAGARLKSGGAIARIANIHTLNVILSVSPEDAGEIARGQEAEVRLSIPEVPILHGAVQRVSPKVVHGEVPVTIRLHGKLPQIARPQLPVTVVIRAGQLAHALYVATPEGAREDREGKVYVLSQGGHKATRRLVHFGLASSAGIQILSGLKAGERIVLSGTPHWDETMKIRP</sequence>
<evidence type="ECO:0000313" key="4">
    <source>
        <dbReference type="Proteomes" id="UP000363590"/>
    </source>
</evidence>
<dbReference type="Gene3D" id="1.10.287.470">
    <property type="entry name" value="Helix hairpin bin"/>
    <property type="match status" value="1"/>
</dbReference>
<name>A0A5P9XU82_ACITH</name>
<evidence type="ECO:0000256" key="1">
    <source>
        <dbReference type="ARBA" id="ARBA00004196"/>
    </source>
</evidence>
<dbReference type="Gene3D" id="2.40.30.170">
    <property type="match status" value="1"/>
</dbReference>
<accession>A0A5P9XU82</accession>
<dbReference type="RefSeq" id="WP_280527702.1">
    <property type="nucleotide sequence ID" value="NZ_CP045571.1"/>
</dbReference>
<dbReference type="Proteomes" id="UP000363590">
    <property type="component" value="Chromosome"/>
</dbReference>
<dbReference type="AlphaFoldDB" id="A0A5P9XU82"/>
<dbReference type="Gene3D" id="2.40.50.100">
    <property type="match status" value="1"/>
</dbReference>
<dbReference type="EMBL" id="CP045571">
    <property type="protein sequence ID" value="QFX96893.1"/>
    <property type="molecule type" value="Genomic_DNA"/>
</dbReference>
<dbReference type="KEGG" id="atx:GCD22_02742"/>
<comment type="subcellular location">
    <subcellularLocation>
        <location evidence="1">Cell envelope</location>
    </subcellularLocation>
</comment>
<dbReference type="PANTHER" id="PTHR32347:SF23">
    <property type="entry name" value="BLL5650 PROTEIN"/>
    <property type="match status" value="1"/>
</dbReference>
<evidence type="ECO:0000313" key="3">
    <source>
        <dbReference type="EMBL" id="QFX96893.1"/>
    </source>
</evidence>
<keyword evidence="2" id="KW-0175">Coiled coil</keyword>
<proteinExistence type="predicted"/>